<dbReference type="KEGG" id="mech:Q9L42_013375"/>
<feature type="transmembrane region" description="Helical" evidence="1">
    <location>
        <begin position="92"/>
        <end position="115"/>
    </location>
</feature>
<evidence type="ECO:0000313" key="3">
    <source>
        <dbReference type="Proteomes" id="UP001225378"/>
    </source>
</evidence>
<reference evidence="2 3" key="1">
    <citation type="journal article" date="2024" name="Microbiology">
        <title>Methylomarinum rosea sp. nov., a novel halophilic methanotrophic bacterium from the hypersaline Lake Elton.</title>
        <authorList>
            <person name="Suleimanov R.Z."/>
            <person name="Oshkin I.Y."/>
            <person name="Danilova O.V."/>
            <person name="Suzina N.E."/>
            <person name="Dedysh S.N."/>
        </authorList>
    </citation>
    <scope>NUCLEOTIDE SEQUENCE [LARGE SCALE GENOMIC DNA]</scope>
    <source>
        <strain evidence="2 3">Ch1-1</strain>
    </source>
</reference>
<organism evidence="2 3">
    <name type="scientific">Methylomarinum roseum</name>
    <dbReference type="NCBI Taxonomy" id="3067653"/>
    <lineage>
        <taxon>Bacteria</taxon>
        <taxon>Pseudomonadati</taxon>
        <taxon>Pseudomonadota</taxon>
        <taxon>Gammaproteobacteria</taxon>
        <taxon>Methylococcales</taxon>
        <taxon>Methylococcaceae</taxon>
        <taxon>Methylomarinum</taxon>
    </lineage>
</organism>
<accession>A0AAU7NRW8</accession>
<dbReference type="EMBL" id="CP157743">
    <property type="protein sequence ID" value="XBS19356.1"/>
    <property type="molecule type" value="Genomic_DNA"/>
</dbReference>
<evidence type="ECO:0008006" key="4">
    <source>
        <dbReference type="Google" id="ProtNLM"/>
    </source>
</evidence>
<evidence type="ECO:0000313" key="2">
    <source>
        <dbReference type="EMBL" id="XBS19356.1"/>
    </source>
</evidence>
<dbReference type="Proteomes" id="UP001225378">
    <property type="component" value="Chromosome"/>
</dbReference>
<dbReference type="RefSeq" id="WP_305907891.1">
    <property type="nucleotide sequence ID" value="NZ_CP157743.1"/>
</dbReference>
<keyword evidence="1" id="KW-0812">Transmembrane</keyword>
<keyword evidence="3" id="KW-1185">Reference proteome</keyword>
<proteinExistence type="predicted"/>
<evidence type="ECO:0000256" key="1">
    <source>
        <dbReference type="SAM" id="Phobius"/>
    </source>
</evidence>
<name>A0AAU7NRW8_9GAMM</name>
<dbReference type="AlphaFoldDB" id="A0AAU7NRW8"/>
<sequence length="177" mass="19633">MKCLYYLSPTIASVSKITDDLHKAGIDDWFIHVMSKDETGLTTNKIHSSNYLEQLDILRFGIIGAIGGFVVGLLAAYWFYSAKPFGPDVSVGAYYAIVVFFSLFGAWEGGLTGIATENKKISQFHDDLENGKNLVLIYAKKDAESVIGKIMSRQHPEAELAAIDSSFYNPLTRLKRI</sequence>
<feature type="transmembrane region" description="Helical" evidence="1">
    <location>
        <begin position="57"/>
        <end position="80"/>
    </location>
</feature>
<keyword evidence="1" id="KW-0472">Membrane</keyword>
<gene>
    <name evidence="2" type="ORF">Q9L42_013375</name>
</gene>
<keyword evidence="1" id="KW-1133">Transmembrane helix</keyword>
<protein>
    <recommendedName>
        <fullName evidence="4">DUF1269 domain-containing protein</fullName>
    </recommendedName>
</protein>